<feature type="transmembrane region" description="Helical" evidence="1">
    <location>
        <begin position="231"/>
        <end position="253"/>
    </location>
</feature>
<dbReference type="Gene3D" id="3.20.20.450">
    <property type="entry name" value="EAL domain"/>
    <property type="match status" value="1"/>
</dbReference>
<feature type="transmembrane region" description="Helical" evidence="1">
    <location>
        <begin position="97"/>
        <end position="117"/>
    </location>
</feature>
<evidence type="ECO:0000313" key="6">
    <source>
        <dbReference type="EMBL" id="TFD81840.1"/>
    </source>
</evidence>
<evidence type="ECO:0000259" key="3">
    <source>
        <dbReference type="PROSITE" id="PS50113"/>
    </source>
</evidence>
<feature type="domain" description="GGDEF" evidence="5">
    <location>
        <begin position="634"/>
        <end position="766"/>
    </location>
</feature>
<name>A0A4Y8KW35_9MICO</name>
<dbReference type="NCBIfam" id="TIGR00229">
    <property type="entry name" value="sensory_box"/>
    <property type="match status" value="2"/>
</dbReference>
<dbReference type="InterPro" id="IPR001633">
    <property type="entry name" value="EAL_dom"/>
</dbReference>
<dbReference type="PROSITE" id="PS50112">
    <property type="entry name" value="PAS"/>
    <property type="match status" value="1"/>
</dbReference>
<dbReference type="OrthoDB" id="23692at2"/>
<proteinExistence type="predicted"/>
<feature type="domain" description="PAC" evidence="3">
    <location>
        <begin position="551"/>
        <end position="602"/>
    </location>
</feature>
<evidence type="ECO:0000313" key="7">
    <source>
        <dbReference type="Proteomes" id="UP000298218"/>
    </source>
</evidence>
<dbReference type="Pfam" id="PF00563">
    <property type="entry name" value="EAL"/>
    <property type="match status" value="1"/>
</dbReference>
<keyword evidence="1" id="KW-0812">Transmembrane</keyword>
<dbReference type="Pfam" id="PF08447">
    <property type="entry name" value="PAS_3"/>
    <property type="match status" value="1"/>
</dbReference>
<dbReference type="InterPro" id="IPR013655">
    <property type="entry name" value="PAS_fold_3"/>
</dbReference>
<dbReference type="AlphaFoldDB" id="A0A4Y8KW35"/>
<comment type="caution">
    <text evidence="6">The sequence shown here is derived from an EMBL/GenBank/DDBJ whole genome shotgun (WGS) entry which is preliminary data.</text>
</comment>
<dbReference type="InterPro" id="IPR035919">
    <property type="entry name" value="EAL_sf"/>
</dbReference>
<dbReference type="InterPro" id="IPR043128">
    <property type="entry name" value="Rev_trsase/Diguanyl_cyclase"/>
</dbReference>
<dbReference type="CDD" id="cd01948">
    <property type="entry name" value="EAL"/>
    <property type="match status" value="1"/>
</dbReference>
<dbReference type="InterPro" id="IPR000014">
    <property type="entry name" value="PAS"/>
</dbReference>
<dbReference type="Pfam" id="PF00990">
    <property type="entry name" value="GGDEF"/>
    <property type="match status" value="1"/>
</dbReference>
<organism evidence="6 7">
    <name type="scientific">Cryobacterium psychrophilum</name>
    <dbReference type="NCBI Taxonomy" id="41988"/>
    <lineage>
        <taxon>Bacteria</taxon>
        <taxon>Bacillati</taxon>
        <taxon>Actinomycetota</taxon>
        <taxon>Actinomycetes</taxon>
        <taxon>Micrococcales</taxon>
        <taxon>Microbacteriaceae</taxon>
        <taxon>Cryobacterium</taxon>
    </lineage>
</organism>
<feature type="transmembrane region" description="Helical" evidence="1">
    <location>
        <begin position="193"/>
        <end position="211"/>
    </location>
</feature>
<feature type="domain" description="PAS" evidence="2">
    <location>
        <begin position="353"/>
        <end position="423"/>
    </location>
</feature>
<keyword evidence="1" id="KW-0472">Membrane</keyword>
<dbReference type="SMART" id="SM00267">
    <property type="entry name" value="GGDEF"/>
    <property type="match status" value="1"/>
</dbReference>
<dbReference type="SMART" id="SM00052">
    <property type="entry name" value="EAL"/>
    <property type="match status" value="1"/>
</dbReference>
<dbReference type="InterPro" id="IPR000160">
    <property type="entry name" value="GGDEF_dom"/>
</dbReference>
<feature type="transmembrane region" description="Helical" evidence="1">
    <location>
        <begin position="165"/>
        <end position="181"/>
    </location>
</feature>
<dbReference type="SUPFAM" id="SSF55785">
    <property type="entry name" value="PYP-like sensor domain (PAS domain)"/>
    <property type="match status" value="2"/>
</dbReference>
<protein>
    <submittedName>
        <fullName evidence="6">EAL domain-containing protein</fullName>
    </submittedName>
</protein>
<dbReference type="EMBL" id="SOHQ01000007">
    <property type="protein sequence ID" value="TFD81840.1"/>
    <property type="molecule type" value="Genomic_DNA"/>
</dbReference>
<dbReference type="CDD" id="cd00130">
    <property type="entry name" value="PAS"/>
    <property type="match status" value="1"/>
</dbReference>
<feature type="transmembrane region" description="Helical" evidence="1">
    <location>
        <begin position="124"/>
        <end position="153"/>
    </location>
</feature>
<feature type="transmembrane region" description="Helical" evidence="1">
    <location>
        <begin position="64"/>
        <end position="85"/>
    </location>
</feature>
<sequence length="1031" mass="111305">MTLRLTFCHLKPGERAADAAQLTPSVTSLFRLPPRRSCGAPRPRRLLGTVCTSDRGEQRNSMQVAGRVGAVFVVAVGLLVLIGWYTQTTALTTVLPGLVPMKPTTAVALILLSLSLVTQRSVSLSLAVVAIALALVTLAGYAIGSTFGIAGWVPGIDLAGREPRMAPSTAVGMILVGEAVIAGRLNRTTLMQVFAHASLLVSLIALLGYAYGVSSLYTVAGFTSVALHTALGIAALSVAVLLQNPTVGLVGLLRDRGSAGEMTRRFVPFLFIGPFLLGGLRLWGQSQRWFDAVSGVAILIASVTVLGIVLTWIAAMKLRELDRQRDEAMHALATVNHTLEDAVGHRTRELAEAADTLHTFIKIAPVGIVQLDSAGGLLTANDQWLALSGLSLRESLADGWVKAMHPDDLDRVSAEWGEAVAAGIGYETALRFRTPAGRVNWVQVSTAPIHDQDSLAATGHLGTVTDITELRDAEESAAAARARFEAAFASSPLGTAIVSLDGEVLEANKRFFDLAGRSAAVVAAHIDEIFMPVGDRGDDRPRLTDGPFTRQRMDRRMRRGDGEETWVKVSIAEISEGEHTGGLLYQLEDITARRLAEARVEHLAFHDPLTNLPNRRLLLDRLNQALLLSARNGHGVAVLFIDLDRFKFVNDSLGHYAGDAVLAEVGIRLRMTARSTDTVSRIGGDEFVVICPDVGSNRDVNKIADALQKVIAEPVLIGDQMASVDASIGIAFGQGHDDAELLLRNADQAMYLAKDRGRARYEVFDDDLRGRIERRLDTELALRDAVQLGEIETWFQPIVDLQQQTVVATEALARWRRPDKGLVSPGEFIAIAEEVGLIKGIGTTVLGQACRAATSLGGRMAVSVNVSPRQFVQDDFGVFVKRMLKETGLPADQLWLELTESAVLEAIDSAARTFQELRALGVRLAIDDFGTGYSSFSHLRSFTVDLLKIDLTFVRDVERSDHDRAIVEGIVRLGDSLNLDVVAEGIETTGQRDLLTEMGCRYGQGYLFSKPSPVVFPNVHFGDLLEAASGD</sequence>
<dbReference type="PROSITE" id="PS50113">
    <property type="entry name" value="PAC"/>
    <property type="match status" value="2"/>
</dbReference>
<dbReference type="SMART" id="SM00091">
    <property type="entry name" value="PAS"/>
    <property type="match status" value="2"/>
</dbReference>
<reference evidence="6 7" key="1">
    <citation type="submission" date="2019-03" db="EMBL/GenBank/DDBJ databases">
        <title>Genomics of glacier-inhabiting Cryobacterium strains.</title>
        <authorList>
            <person name="Liu Q."/>
            <person name="Xin Y.-H."/>
        </authorList>
    </citation>
    <scope>NUCLEOTIDE SEQUENCE [LARGE SCALE GENOMIC DNA]</scope>
    <source>
        <strain evidence="6 7">CGMCC 1.4292</strain>
    </source>
</reference>
<dbReference type="PANTHER" id="PTHR44757">
    <property type="entry name" value="DIGUANYLATE CYCLASE DGCP"/>
    <property type="match status" value="1"/>
</dbReference>
<dbReference type="CDD" id="cd01949">
    <property type="entry name" value="GGDEF"/>
    <property type="match status" value="1"/>
</dbReference>
<evidence type="ECO:0000259" key="5">
    <source>
        <dbReference type="PROSITE" id="PS50887"/>
    </source>
</evidence>
<dbReference type="InterPro" id="IPR000700">
    <property type="entry name" value="PAS-assoc_C"/>
</dbReference>
<feature type="transmembrane region" description="Helical" evidence="1">
    <location>
        <begin position="296"/>
        <end position="315"/>
    </location>
</feature>
<dbReference type="SMART" id="SM00086">
    <property type="entry name" value="PAC"/>
    <property type="match status" value="2"/>
</dbReference>
<dbReference type="InterPro" id="IPR029787">
    <property type="entry name" value="Nucleotide_cyclase"/>
</dbReference>
<evidence type="ECO:0000259" key="2">
    <source>
        <dbReference type="PROSITE" id="PS50112"/>
    </source>
</evidence>
<dbReference type="Gene3D" id="3.30.70.270">
    <property type="match status" value="1"/>
</dbReference>
<dbReference type="FunFam" id="3.30.70.270:FF:000001">
    <property type="entry name" value="Diguanylate cyclase domain protein"/>
    <property type="match status" value="1"/>
</dbReference>
<dbReference type="NCBIfam" id="TIGR00254">
    <property type="entry name" value="GGDEF"/>
    <property type="match status" value="1"/>
</dbReference>
<accession>A0A4Y8KW35</accession>
<dbReference type="Proteomes" id="UP000298218">
    <property type="component" value="Unassembled WGS sequence"/>
</dbReference>
<dbReference type="SUPFAM" id="SSF55073">
    <property type="entry name" value="Nucleotide cyclase"/>
    <property type="match status" value="1"/>
</dbReference>
<dbReference type="Pfam" id="PF13188">
    <property type="entry name" value="PAS_8"/>
    <property type="match status" value="1"/>
</dbReference>
<dbReference type="PROSITE" id="PS50887">
    <property type="entry name" value="GGDEF"/>
    <property type="match status" value="1"/>
</dbReference>
<dbReference type="SUPFAM" id="SSF141868">
    <property type="entry name" value="EAL domain-like"/>
    <property type="match status" value="1"/>
</dbReference>
<dbReference type="Gene3D" id="3.30.450.20">
    <property type="entry name" value="PAS domain"/>
    <property type="match status" value="2"/>
</dbReference>
<evidence type="ECO:0000259" key="4">
    <source>
        <dbReference type="PROSITE" id="PS50883"/>
    </source>
</evidence>
<keyword evidence="1" id="KW-1133">Transmembrane helix</keyword>
<feature type="domain" description="PAC" evidence="3">
    <location>
        <begin position="426"/>
        <end position="479"/>
    </location>
</feature>
<keyword evidence="7" id="KW-1185">Reference proteome</keyword>
<gene>
    <name evidence="6" type="ORF">E3T53_02300</name>
</gene>
<dbReference type="InterPro" id="IPR001610">
    <property type="entry name" value="PAC"/>
</dbReference>
<feature type="transmembrane region" description="Helical" evidence="1">
    <location>
        <begin position="265"/>
        <end position="284"/>
    </location>
</feature>
<dbReference type="PROSITE" id="PS50883">
    <property type="entry name" value="EAL"/>
    <property type="match status" value="1"/>
</dbReference>
<dbReference type="InterPro" id="IPR035965">
    <property type="entry name" value="PAS-like_dom_sf"/>
</dbReference>
<dbReference type="PANTHER" id="PTHR44757:SF2">
    <property type="entry name" value="BIOFILM ARCHITECTURE MAINTENANCE PROTEIN MBAA"/>
    <property type="match status" value="1"/>
</dbReference>
<feature type="domain" description="EAL" evidence="4">
    <location>
        <begin position="775"/>
        <end position="1025"/>
    </location>
</feature>
<dbReference type="InterPro" id="IPR052155">
    <property type="entry name" value="Biofilm_reg_signaling"/>
</dbReference>
<evidence type="ECO:0000256" key="1">
    <source>
        <dbReference type="SAM" id="Phobius"/>
    </source>
</evidence>